<sequence length="206" mass="23530">MKADFQQGNESFERFSSPEPLWQGDYERLEIKYIPTNYTGKIETNLSLQYCDQEKQIDSFNFNVTENTTINSTVDSRTVSSNHESSKIEIKGDTLIPQEEPSYWKTSSAQIINGTAEIEYDAPIFDRQEEITYTVIEDGEIIGSTTVGFKPEPTLKEKIIDKKLEVLTGLLTASILFNILLVLKQKGILARLQSLEYQLPDFKKQD</sequence>
<name>A0A5Q0UEW6_9ARCH</name>
<gene>
    <name evidence="1" type="ORF">LC1Nh_0228</name>
</gene>
<accession>A0A5Q0UEW6</accession>
<evidence type="ECO:0000313" key="1">
    <source>
        <dbReference type="EMBL" id="QGA80132.1"/>
    </source>
</evidence>
<dbReference type="EMBL" id="CP040089">
    <property type="protein sequence ID" value="QGA80132.1"/>
    <property type="molecule type" value="Genomic_DNA"/>
</dbReference>
<organism evidence="1 2">
    <name type="scientific">Candidatus Nanohalobium constans</name>
    <dbReference type="NCBI Taxonomy" id="2565781"/>
    <lineage>
        <taxon>Archaea</taxon>
        <taxon>Candidatus Nanohalarchaeota</taxon>
        <taxon>Candidatus Nanohalobia</taxon>
        <taxon>Candidatus Nanohalobiales</taxon>
        <taxon>Candidatus Nanohalobiaceae</taxon>
        <taxon>Candidatus Nanohalobium</taxon>
    </lineage>
</organism>
<dbReference type="AlphaFoldDB" id="A0A5Q0UEW6"/>
<keyword evidence="2" id="KW-1185">Reference proteome</keyword>
<dbReference type="KEGG" id="ncon:LC1Nh_0228"/>
<reference evidence="2" key="1">
    <citation type="submission" date="2019-05" db="EMBL/GenBank/DDBJ databases">
        <title>Candidatus Nanohalobium constans, a novel model system to study the DPANN nano-sized archaea: genomic and physiological characterization of a nanoarchaeon co-cultured with its chitinotrophic host.</title>
        <authorList>
            <person name="La Cono V."/>
            <person name="Arcadi E."/>
            <person name="Crisafi F."/>
            <person name="Denaro R."/>
            <person name="La Spada G."/>
            <person name="Messina E."/>
            <person name="Smedile F."/>
            <person name="Toshchakov S.V."/>
            <person name="Shevchenko M.A."/>
            <person name="Golyshin P.N."/>
            <person name="Golyshina O.V."/>
            <person name="Ferrer M."/>
            <person name="Rohde M."/>
            <person name="Mushegian A."/>
            <person name="Sorokin D.Y."/>
            <person name="Giuliano L."/>
            <person name="Yakimov M.M."/>
        </authorList>
    </citation>
    <scope>NUCLEOTIDE SEQUENCE [LARGE SCALE GENOMIC DNA]</scope>
    <source>
        <strain evidence="2">LC1Nh</strain>
    </source>
</reference>
<proteinExistence type="predicted"/>
<dbReference type="Proteomes" id="UP000377803">
    <property type="component" value="Chromosome"/>
</dbReference>
<protein>
    <submittedName>
        <fullName evidence="1">Uncharacterized protein</fullName>
    </submittedName>
</protein>
<evidence type="ECO:0000313" key="2">
    <source>
        <dbReference type="Proteomes" id="UP000377803"/>
    </source>
</evidence>